<proteinExistence type="predicted"/>
<dbReference type="InterPro" id="IPR045455">
    <property type="entry name" value="NrS-1_pol-like_helicase"/>
</dbReference>
<dbReference type="InterPro" id="IPR027417">
    <property type="entry name" value="P-loop_NTPase"/>
</dbReference>
<keyword evidence="3" id="KW-1185">Reference proteome</keyword>
<evidence type="ECO:0000313" key="3">
    <source>
        <dbReference type="Proteomes" id="UP000509478"/>
    </source>
</evidence>
<feature type="domain" description="NrS-1 polymerase-like helicase" evidence="1">
    <location>
        <begin position="69"/>
        <end position="152"/>
    </location>
</feature>
<sequence>MSETIVKEQYSELEWLEDLFNSSESERTVVVAKAPLRSFDLFCQSQNVTREDMIKRYQKWFKPEKESEVEQDIAENKFLRANLVGKLANIFTDLEKKELRYLGKIKAIISSEGIEVEKKYQQGFRIKTFCKLMFSCNRFPKCHDQSQGFFRRWIIVKWDRNFENDPERIEYLKEKLIENKSEINLVFSNLVTIANRLNKVGRFTHTKDYKVIQKMWNENANPLEQFYTNCIIDSECNRTKRETYQFYKNYCYEI</sequence>
<dbReference type="Pfam" id="PF19263">
    <property type="entry name" value="DUF5906"/>
    <property type="match status" value="1"/>
</dbReference>
<dbReference type="GeneID" id="56067963"/>
<evidence type="ECO:0000259" key="1">
    <source>
        <dbReference type="Pfam" id="PF19263"/>
    </source>
</evidence>
<protein>
    <recommendedName>
        <fullName evidence="1">NrS-1 polymerase-like helicase domain-containing protein</fullName>
    </recommendedName>
</protein>
<dbReference type="Proteomes" id="UP000509478">
    <property type="component" value="Chromosome"/>
</dbReference>
<dbReference type="Gene3D" id="3.40.50.300">
    <property type="entry name" value="P-loop containing nucleotide triphosphate hydrolases"/>
    <property type="match status" value="1"/>
</dbReference>
<dbReference type="KEGG" id="nue:C5F50_07665"/>
<name>A0A7D5REB8_9ARCH</name>
<dbReference type="AlphaFoldDB" id="A0A7D5REB8"/>
<dbReference type="RefSeq" id="WP_179370823.1">
    <property type="nucleotide sequence ID" value="NZ_CP026995.1"/>
</dbReference>
<accession>A0A7D5REB8</accession>
<dbReference type="EMBL" id="CP026995">
    <property type="protein sequence ID" value="QLH06963.1"/>
    <property type="molecule type" value="Genomic_DNA"/>
</dbReference>
<gene>
    <name evidence="2" type="ORF">C5F50_07665</name>
</gene>
<evidence type="ECO:0000313" key="2">
    <source>
        <dbReference type="EMBL" id="QLH06963.1"/>
    </source>
</evidence>
<reference evidence="2 3" key="1">
    <citation type="submission" date="2018-02" db="EMBL/GenBank/DDBJ databases">
        <title>Complete genome of Nitrosopumilus ureaphilus PS0.</title>
        <authorList>
            <person name="Qin W."/>
            <person name="Zheng Y."/>
            <person name="Stahl D.A."/>
        </authorList>
    </citation>
    <scope>NUCLEOTIDE SEQUENCE [LARGE SCALE GENOMIC DNA]</scope>
    <source>
        <strain evidence="2 3">PS0</strain>
    </source>
</reference>
<dbReference type="OrthoDB" id="142922at2157"/>
<organism evidence="2 3">
    <name type="scientific">Nitrosopumilus ureiphilus</name>
    <dbReference type="NCBI Taxonomy" id="1470067"/>
    <lineage>
        <taxon>Archaea</taxon>
        <taxon>Nitrososphaerota</taxon>
        <taxon>Nitrososphaeria</taxon>
        <taxon>Nitrosopumilales</taxon>
        <taxon>Nitrosopumilaceae</taxon>
        <taxon>Nitrosopumilus</taxon>
    </lineage>
</organism>